<dbReference type="Pfam" id="PF20431">
    <property type="entry name" value="E_motif"/>
    <property type="match status" value="1"/>
</dbReference>
<dbReference type="PRINTS" id="PR00625">
    <property type="entry name" value="JDOMAIN"/>
</dbReference>
<evidence type="ECO:0000313" key="6">
    <source>
        <dbReference type="EMBL" id="CAD5322145.1"/>
    </source>
</evidence>
<feature type="repeat" description="PPR" evidence="3">
    <location>
        <begin position="89"/>
        <end position="123"/>
    </location>
</feature>
<evidence type="ECO:0000259" key="5">
    <source>
        <dbReference type="PROSITE" id="PS50076"/>
    </source>
</evidence>
<dbReference type="Gene3D" id="1.25.40.10">
    <property type="entry name" value="Tetratricopeptide repeat domain"/>
    <property type="match status" value="4"/>
</dbReference>
<dbReference type="GO" id="GO:0009451">
    <property type="term" value="P:RNA modification"/>
    <property type="evidence" value="ECO:0007669"/>
    <property type="project" value="InterPro"/>
</dbReference>
<feature type="domain" description="J" evidence="5">
    <location>
        <begin position="674"/>
        <end position="744"/>
    </location>
</feature>
<dbReference type="Pfam" id="PF13041">
    <property type="entry name" value="PPR_2"/>
    <property type="match status" value="2"/>
</dbReference>
<dbReference type="Pfam" id="PF01535">
    <property type="entry name" value="PPR"/>
    <property type="match status" value="4"/>
</dbReference>
<dbReference type="NCBIfam" id="TIGR00756">
    <property type="entry name" value="PPR"/>
    <property type="match status" value="3"/>
</dbReference>
<evidence type="ECO:0000256" key="3">
    <source>
        <dbReference type="PROSITE-ProRule" id="PRU00708"/>
    </source>
</evidence>
<dbReference type="FunFam" id="1.25.40.10:FF:000584">
    <property type="entry name" value="Pentatricopeptide repeat-containing protein"/>
    <property type="match status" value="1"/>
</dbReference>
<feature type="repeat" description="PPR" evidence="3">
    <location>
        <begin position="220"/>
        <end position="254"/>
    </location>
</feature>
<dbReference type="PROSITE" id="PS50076">
    <property type="entry name" value="DNAJ_2"/>
    <property type="match status" value="1"/>
</dbReference>
<dbReference type="Pfam" id="PF00226">
    <property type="entry name" value="DnaJ"/>
    <property type="match status" value="1"/>
</dbReference>
<dbReference type="InterPro" id="IPR001623">
    <property type="entry name" value="DnaJ_domain"/>
</dbReference>
<accession>A0A7G2EJ74</accession>
<gene>
    <name evidence="6" type="ORF">AT9943_LOCUS10176</name>
</gene>
<dbReference type="FunFam" id="1.25.40.10:FF:001369">
    <property type="entry name" value="Pentatricopeptide repeat-containing protein At3g05340"/>
    <property type="match status" value="1"/>
</dbReference>
<feature type="region of interest" description="Disordered" evidence="4">
    <location>
        <begin position="656"/>
        <end position="675"/>
    </location>
</feature>
<evidence type="ECO:0000313" key="7">
    <source>
        <dbReference type="Proteomes" id="UP000516314"/>
    </source>
</evidence>
<dbReference type="Gene3D" id="1.10.287.110">
    <property type="entry name" value="DnaJ domain"/>
    <property type="match status" value="1"/>
</dbReference>
<feature type="region of interest" description="Disordered" evidence="4">
    <location>
        <begin position="996"/>
        <end position="1083"/>
    </location>
</feature>
<dbReference type="InterPro" id="IPR046960">
    <property type="entry name" value="PPR_At4g14850-like_plant"/>
</dbReference>
<dbReference type="InterPro" id="IPR002885">
    <property type="entry name" value="PPR_rpt"/>
</dbReference>
<dbReference type="SUPFAM" id="SSF46565">
    <property type="entry name" value="Chaperone J-domain"/>
    <property type="match status" value="1"/>
</dbReference>
<feature type="compositionally biased region" description="Polar residues" evidence="4">
    <location>
        <begin position="1172"/>
        <end position="1194"/>
    </location>
</feature>
<evidence type="ECO:0000256" key="4">
    <source>
        <dbReference type="SAM" id="MobiDB-lite"/>
    </source>
</evidence>
<sequence>MNSRWVIQKLTSHLPSCLSTVLSPSKILIRQSPNYQVSTFLLNHVDMSLLLSICGREGWFPHLGPCLHASIIKNPEFFEPVDADIHRNALVVWNSLLSLYVKCGKLVDAIKLFDEMPMRDVISQNIVFYGFLRNRETESGFVLLKRMLGSGGFDHATLTIVLSVCDTPEFCLVTKMIHALAILSGYDKEISVGNKLITSYFKCGCSVSGRGVFDGMSHRNVITWTAVISGLIENELHEDGLRLFSLMRRGLVHPNSVTYLSALAACSGSQRIVEGQQIHALLWKYGIESELCIESALMDMYSKCGSIEDAWTIFESTTEVDEVSMTVILVGLAQNGSEEEAIQFFIRMLQAGVEIDANVVSAVLGVSFIDNSLGLGKQLHSLVIKRKFSGNTFVNNGLINMYSKCGDLTDSQTVFRRMPKRNYVSWNSMIAAFARHGHGLAALKLYEEMTTLEVKPTDVTFLSLLHACSHVGLIDKGRELLNEMKEVHGIEPRTEHYTCIIDMLGRAGLLKEAKSFIDSLPLKPDCKIWQALLGACSFHGDTEVGEYAAEQLFQTAPDSSSAHILIANIYSSRGKWKERAKTIKRMKAMGVTKETGISSIEIEHKTHSFVVEDKLHPQAEAIYDVLSGLFPVMVDEGYRPDKRFILCYTGDDRNGTGKRSCRGKNREDPLSSSSPYSILGVEPSCSSSELKAAFRAKVKQYHPDVNKDGSNSDIMIRRIIQAYEMLTNYSRSEIIEGECLDPFDHPECEALDVFVNEVLCVGKRCSYPCFETASHVFSCDSSGTARAMSQGHGEDYRVQSAVNQCPRNCIHNVTPSQRIILEELLDSVVDKPYDCSAEAEFLYALIVKAKFENNRVEPDAPEFLVMVARTPQKQRKVAMVVPPLNSDLLKETINKVDKCMERLQELQYTIAGGTKVVSGVNLSPRSTRIYLKTSLRCKQETLRIKNATNKKSPVGKFPASSPGDWRKMSLPAMLLGETVNEILQASQVTRDIVDAIAPKKSRKSRRLTMSQEDDGPKTPETQQKSREQNPETVSSNIKARRKKEKQNRRSESDSPPSLQRARSRIAFRTISPQVKGNNGENSFRHLANRVSPKHKPWVKKAVLFPNPLFISGTATQQAKFSRTMSPVIARNEISSIKNNKETPYKFLIKSPPTSASKFQVKIRSPPKVLVSPTRNGSNSVRKSPRGSRSPTRTVNLGKKSASISPIRNTGKRSPKLSTAAKLRRSFTPTRNGSNLARKSSISPKRVTLQAFLSPTRNGNFCKKSPKASISPTRVCNKSQKLSTAAKFRRSFSPSRLAMRFVSPMKSRKSVAKCDDHEMVSGLKQRPVLVPKRFSIRRI</sequence>
<dbReference type="PROSITE" id="PS51375">
    <property type="entry name" value="PPR"/>
    <property type="match status" value="4"/>
</dbReference>
<protein>
    <submittedName>
        <fullName evidence="6">(thale cress) hypothetical protein</fullName>
    </submittedName>
</protein>
<dbReference type="SMART" id="SM00271">
    <property type="entry name" value="DnaJ"/>
    <property type="match status" value="1"/>
</dbReference>
<feature type="compositionally biased region" description="Polar residues" evidence="4">
    <location>
        <begin position="1070"/>
        <end position="1081"/>
    </location>
</feature>
<evidence type="ECO:0000256" key="1">
    <source>
        <dbReference type="ARBA" id="ARBA00022737"/>
    </source>
</evidence>
<dbReference type="EMBL" id="LR881468">
    <property type="protein sequence ID" value="CAD5322145.1"/>
    <property type="molecule type" value="Genomic_DNA"/>
</dbReference>
<dbReference type="FunFam" id="1.25.40.10:FF:000031">
    <property type="entry name" value="Pentatricopeptide repeat-containing protein mitochondrial"/>
    <property type="match status" value="1"/>
</dbReference>
<evidence type="ECO:0000256" key="2">
    <source>
        <dbReference type="ARBA" id="ARBA00061659"/>
    </source>
</evidence>
<proteinExistence type="inferred from homology"/>
<feature type="repeat" description="PPR" evidence="3">
    <location>
        <begin position="321"/>
        <end position="355"/>
    </location>
</feature>
<dbReference type="FunFam" id="1.10.287.110:FF:000224">
    <property type="entry name" value="TPR-repeat-containing chaperone protein DNAJ, putative"/>
    <property type="match status" value="1"/>
</dbReference>
<dbReference type="Gene3D" id="3.30.70.20">
    <property type="match status" value="1"/>
</dbReference>
<dbReference type="InterPro" id="IPR046848">
    <property type="entry name" value="E_motif"/>
</dbReference>
<dbReference type="PANTHER" id="PTHR47926:SF374">
    <property type="entry name" value="PENTATRICOPEPTIDE REPEAT-CONTAINING PROTEIN"/>
    <property type="match status" value="1"/>
</dbReference>
<dbReference type="InterPro" id="IPR036869">
    <property type="entry name" value="J_dom_sf"/>
</dbReference>
<dbReference type="CDD" id="cd06257">
    <property type="entry name" value="DnaJ"/>
    <property type="match status" value="1"/>
</dbReference>
<dbReference type="FunFam" id="1.25.40.10:FF:000196">
    <property type="entry name" value="Pentatricopeptide repeat-containing protein At4g14850"/>
    <property type="match status" value="1"/>
</dbReference>
<organism evidence="6 7">
    <name type="scientific">Arabidopsis thaliana</name>
    <name type="common">Mouse-ear cress</name>
    <dbReference type="NCBI Taxonomy" id="3702"/>
    <lineage>
        <taxon>Eukaryota</taxon>
        <taxon>Viridiplantae</taxon>
        <taxon>Streptophyta</taxon>
        <taxon>Embryophyta</taxon>
        <taxon>Tracheophyta</taxon>
        <taxon>Spermatophyta</taxon>
        <taxon>Magnoliopsida</taxon>
        <taxon>eudicotyledons</taxon>
        <taxon>Gunneridae</taxon>
        <taxon>Pentapetalae</taxon>
        <taxon>rosids</taxon>
        <taxon>malvids</taxon>
        <taxon>Brassicales</taxon>
        <taxon>Brassicaceae</taxon>
        <taxon>Camelineae</taxon>
        <taxon>Arabidopsis</taxon>
    </lineage>
</organism>
<dbReference type="InterPro" id="IPR011990">
    <property type="entry name" value="TPR-like_helical_dom_sf"/>
</dbReference>
<feature type="compositionally biased region" description="Polar residues" evidence="4">
    <location>
        <begin position="1226"/>
        <end position="1240"/>
    </location>
</feature>
<keyword evidence="1" id="KW-0677">Repeat</keyword>
<feature type="region of interest" description="Disordered" evidence="4">
    <location>
        <begin position="1155"/>
        <end position="1240"/>
    </location>
</feature>
<dbReference type="PANTHER" id="PTHR47926">
    <property type="entry name" value="PENTATRICOPEPTIDE REPEAT-CONTAINING PROTEIN"/>
    <property type="match status" value="1"/>
</dbReference>
<feature type="repeat" description="PPR" evidence="3">
    <location>
        <begin position="422"/>
        <end position="456"/>
    </location>
</feature>
<dbReference type="Proteomes" id="UP000516314">
    <property type="component" value="Chromosome 3"/>
</dbReference>
<name>A0A7G2EJ74_ARATH</name>
<reference evidence="6 7" key="1">
    <citation type="submission" date="2020-09" db="EMBL/GenBank/DDBJ databases">
        <authorList>
            <person name="Ashkenazy H."/>
        </authorList>
    </citation>
    <scope>NUCLEOTIDE SEQUENCE [LARGE SCALE GENOMIC DNA]</scope>
    <source>
        <strain evidence="7">cv. Cdm-0</strain>
    </source>
</reference>
<dbReference type="FunFam" id="1.25.40.10:FF:000883">
    <property type="entry name" value="Pentatricopeptide repeat-containing protein"/>
    <property type="match status" value="1"/>
</dbReference>
<dbReference type="GO" id="GO:0003723">
    <property type="term" value="F:RNA binding"/>
    <property type="evidence" value="ECO:0007669"/>
    <property type="project" value="InterPro"/>
</dbReference>
<comment type="similarity">
    <text evidence="2">Belongs to the PPR family. PCMP-E subfamily.</text>
</comment>